<dbReference type="InterPro" id="IPR036291">
    <property type="entry name" value="NAD(P)-bd_dom_sf"/>
</dbReference>
<dbReference type="PRINTS" id="PR00081">
    <property type="entry name" value="GDHRDH"/>
</dbReference>
<proteinExistence type="inferred from homology"/>
<comment type="similarity">
    <text evidence="1">Belongs to the short-chain dehydrogenases/reductases (SDR) family.</text>
</comment>
<organism evidence="2 3">
    <name type="scientific">Pseudomonas amygdali pv. lachrymans</name>
    <name type="common">Pseudomonas syringae pv. lachrymans</name>
    <dbReference type="NCBI Taxonomy" id="53707"/>
    <lineage>
        <taxon>Bacteria</taxon>
        <taxon>Pseudomonadati</taxon>
        <taxon>Pseudomonadota</taxon>
        <taxon>Gammaproteobacteria</taxon>
        <taxon>Pseudomonadales</taxon>
        <taxon>Pseudomonadaceae</taxon>
        <taxon>Pseudomonas</taxon>
        <taxon>Pseudomonas amygdali</taxon>
    </lineage>
</organism>
<reference evidence="2 3" key="1">
    <citation type="submission" date="2015-09" db="EMBL/GenBank/DDBJ databases">
        <title>Genome announcement of multiple Pseudomonas syringae strains.</title>
        <authorList>
            <person name="Thakur S."/>
            <person name="Wang P.W."/>
            <person name="Gong Y."/>
            <person name="Weir B.S."/>
            <person name="Guttman D.S."/>
        </authorList>
    </citation>
    <scope>NUCLEOTIDE SEQUENCE [LARGE SCALE GENOMIC DNA]</scope>
    <source>
        <strain evidence="2 3">ICMP3507</strain>
    </source>
</reference>
<comment type="caution">
    <text evidence="2">The sequence shown here is derived from an EMBL/GenBank/DDBJ whole genome shotgun (WGS) entry which is preliminary data.</text>
</comment>
<dbReference type="PATRIC" id="fig|53707.9.peg.5608"/>
<name>A0A0P9TBV0_PSEAV</name>
<evidence type="ECO:0000313" key="3">
    <source>
        <dbReference type="Proteomes" id="UP000050265"/>
    </source>
</evidence>
<dbReference type="SUPFAM" id="SSF51735">
    <property type="entry name" value="NAD(P)-binding Rossmann-fold domains"/>
    <property type="match status" value="1"/>
</dbReference>
<dbReference type="Gene3D" id="3.40.50.720">
    <property type="entry name" value="NAD(P)-binding Rossmann-like Domain"/>
    <property type="match status" value="1"/>
</dbReference>
<evidence type="ECO:0008006" key="4">
    <source>
        <dbReference type="Google" id="ProtNLM"/>
    </source>
</evidence>
<protein>
    <recommendedName>
        <fullName evidence="4">Short chain dehydrogenase/reductase family oxidoreductase</fullName>
    </recommendedName>
</protein>
<dbReference type="InterPro" id="IPR051468">
    <property type="entry name" value="Fungal_SecMetab_SDRs"/>
</dbReference>
<accession>A0A0P9TBV0</accession>
<dbReference type="Proteomes" id="UP000050265">
    <property type="component" value="Unassembled WGS sequence"/>
</dbReference>
<gene>
    <name evidence="2" type="ORF">ALO35_03763</name>
</gene>
<dbReference type="PANTHER" id="PTHR43544">
    <property type="entry name" value="SHORT-CHAIN DEHYDROGENASE/REDUCTASE"/>
    <property type="match status" value="1"/>
</dbReference>
<dbReference type="AlphaFoldDB" id="A0A0P9TBV0"/>
<dbReference type="InterPro" id="IPR002347">
    <property type="entry name" value="SDR_fam"/>
</dbReference>
<dbReference type="GO" id="GO:0016491">
    <property type="term" value="F:oxidoreductase activity"/>
    <property type="evidence" value="ECO:0007669"/>
    <property type="project" value="TreeGrafter"/>
</dbReference>
<dbReference type="GO" id="GO:0019748">
    <property type="term" value="P:secondary metabolic process"/>
    <property type="evidence" value="ECO:0007669"/>
    <property type="project" value="TreeGrafter"/>
</dbReference>
<sequence>MEFSSDSKRSTALSLAASGYHVWLGVRNVDDAQALLYQIRETGGMADVVALDVTNPQDIKDAAWEIGRHHEKLDILINNAGVMLDGGWLVNTSITVDPEVLKTTFETNFFGVVALTQALWPLLQAAGNANVVNVSSGMASNTVHANPEGPLKGCKPFAYDASKAALNTFTTHLAEIGQPLGIQVNSAHPGWVRTDLGTEYAELSIEEGIQTILELASLEPNTRTGRFEHAGHPVPW</sequence>
<dbReference type="Pfam" id="PF00106">
    <property type="entry name" value="adh_short"/>
    <property type="match status" value="1"/>
</dbReference>
<evidence type="ECO:0000256" key="1">
    <source>
        <dbReference type="RuleBase" id="RU000363"/>
    </source>
</evidence>
<evidence type="ECO:0000313" key="2">
    <source>
        <dbReference type="EMBL" id="KPX63075.1"/>
    </source>
</evidence>
<dbReference type="GO" id="GO:0005737">
    <property type="term" value="C:cytoplasm"/>
    <property type="evidence" value="ECO:0007669"/>
    <property type="project" value="TreeGrafter"/>
</dbReference>
<dbReference type="EMBL" id="LJQP01000327">
    <property type="protein sequence ID" value="KPX63075.1"/>
    <property type="molecule type" value="Genomic_DNA"/>
</dbReference>
<dbReference type="PANTHER" id="PTHR43544:SF32">
    <property type="entry name" value="CHAIN DEHYDROGENASE, PUTATIVE (AFU_ORTHOLOGUE AFUA_5G01530)-RELATED"/>
    <property type="match status" value="1"/>
</dbReference>
<dbReference type="PRINTS" id="PR00080">
    <property type="entry name" value="SDRFAMILY"/>
</dbReference>